<dbReference type="HAMAP" id="MF_01877">
    <property type="entry name" value="16SrRNA_methyltr_I"/>
    <property type="match status" value="1"/>
</dbReference>
<name>A1BDY3_CHLPD</name>
<dbReference type="PANTHER" id="PTHR46111">
    <property type="entry name" value="RIBOSOMAL RNA SMALL SUBUNIT METHYLTRANSFERASE I"/>
    <property type="match status" value="1"/>
</dbReference>
<keyword evidence="5 6" id="KW-0949">S-adenosyl-L-methionine</keyword>
<dbReference type="Gene3D" id="3.40.1010.10">
    <property type="entry name" value="Cobalt-precorrin-4 Transmethylase, Domain 1"/>
    <property type="match status" value="1"/>
</dbReference>
<evidence type="ECO:0000256" key="6">
    <source>
        <dbReference type="HAMAP-Rule" id="MF_01877"/>
    </source>
</evidence>
<dbReference type="InterPro" id="IPR014777">
    <property type="entry name" value="4pyrrole_Mease_sub1"/>
</dbReference>
<dbReference type="Pfam" id="PF00590">
    <property type="entry name" value="TP_methylase"/>
    <property type="match status" value="1"/>
</dbReference>
<dbReference type="FunFam" id="3.30.950.10:FF:000002">
    <property type="entry name" value="Ribosomal RNA small subunit methyltransferase I"/>
    <property type="match status" value="1"/>
</dbReference>
<comment type="function">
    <text evidence="6">Catalyzes the 2'-O-methylation of the ribose of cytidine 1402 (C1402) in 16S rRNA.</text>
</comment>
<reference evidence="8 9" key="1">
    <citation type="submission" date="2006-12" db="EMBL/GenBank/DDBJ databases">
        <title>Complete sequence of Chlorobium phaeobacteroides DSM 266.</title>
        <authorList>
            <consortium name="US DOE Joint Genome Institute"/>
            <person name="Copeland A."/>
            <person name="Lucas S."/>
            <person name="Lapidus A."/>
            <person name="Barry K."/>
            <person name="Detter J.C."/>
            <person name="Glavina del Rio T."/>
            <person name="Hammon N."/>
            <person name="Israni S."/>
            <person name="Pitluck S."/>
            <person name="Goltsman E."/>
            <person name="Schmutz J."/>
            <person name="Larimer F."/>
            <person name="Land M."/>
            <person name="Hauser L."/>
            <person name="Mikhailova N."/>
            <person name="Li T."/>
            <person name="Overmann J."/>
            <person name="Bryant D.A."/>
            <person name="Richardson P."/>
        </authorList>
    </citation>
    <scope>NUCLEOTIDE SEQUENCE [LARGE SCALE GENOMIC DNA]</scope>
    <source>
        <strain evidence="8 9">DSM 266</strain>
    </source>
</reference>
<keyword evidence="4 6" id="KW-0808">Transferase</keyword>
<comment type="catalytic activity">
    <reaction evidence="6">
        <text>cytidine(1402) in 16S rRNA + S-adenosyl-L-methionine = 2'-O-methylcytidine(1402) in 16S rRNA + S-adenosyl-L-homocysteine + H(+)</text>
        <dbReference type="Rhea" id="RHEA:42924"/>
        <dbReference type="Rhea" id="RHEA-COMP:10285"/>
        <dbReference type="Rhea" id="RHEA-COMP:10286"/>
        <dbReference type="ChEBI" id="CHEBI:15378"/>
        <dbReference type="ChEBI" id="CHEBI:57856"/>
        <dbReference type="ChEBI" id="CHEBI:59789"/>
        <dbReference type="ChEBI" id="CHEBI:74495"/>
        <dbReference type="ChEBI" id="CHEBI:82748"/>
        <dbReference type="EC" id="2.1.1.198"/>
    </reaction>
</comment>
<dbReference type="InterPro" id="IPR014776">
    <property type="entry name" value="4pyrrole_Mease_sub2"/>
</dbReference>
<sequence length="244" mass="27257">MQHETGNTGCLYVVATPLGNLEDITLRAVKTLQNAGAIACEDTRRASILLKHFDIIGKKLISYHNYNEARAVLQITRLLEEGVDVCLTTDAGTPIISDPGYSLIHALREKGFPVIPIPGPSALTAALSVCPLPVNNFFFAGFLPHKKGRKSRLAFLSSLNTPVVFYESPHRIIKLLDEFKEAFPDSELFIAREMTKIHEEYRTGTLDALRERLEHETIRGEFVVVVNPACKKNKKTEQDNADHY</sequence>
<dbReference type="SUPFAM" id="SSF53790">
    <property type="entry name" value="Tetrapyrrole methylase"/>
    <property type="match status" value="1"/>
</dbReference>
<dbReference type="CDD" id="cd11648">
    <property type="entry name" value="RsmI"/>
    <property type="match status" value="1"/>
</dbReference>
<keyword evidence="9" id="KW-1185">Reference proteome</keyword>
<dbReference type="GO" id="GO:0005737">
    <property type="term" value="C:cytoplasm"/>
    <property type="evidence" value="ECO:0007669"/>
    <property type="project" value="UniProtKB-SubCell"/>
</dbReference>
<dbReference type="eggNOG" id="COG0313">
    <property type="taxonomic scope" value="Bacteria"/>
</dbReference>
<dbReference type="InterPro" id="IPR008189">
    <property type="entry name" value="rRNA_ssu_MeTfrase_I"/>
</dbReference>
<keyword evidence="3 6" id="KW-0489">Methyltransferase</keyword>
<keyword evidence="2 6" id="KW-0698">rRNA processing</keyword>
<dbReference type="HOGENOM" id="CLU_044779_4_0_10"/>
<dbReference type="AlphaFoldDB" id="A1BDY3"/>
<dbReference type="FunFam" id="3.40.1010.10:FF:000007">
    <property type="entry name" value="Ribosomal RNA small subunit methyltransferase I"/>
    <property type="match status" value="1"/>
</dbReference>
<evidence type="ECO:0000259" key="7">
    <source>
        <dbReference type="Pfam" id="PF00590"/>
    </source>
</evidence>
<accession>A1BDY3</accession>
<dbReference type="GO" id="GO:0070677">
    <property type="term" value="F:rRNA (cytosine-2'-O-)-methyltransferase activity"/>
    <property type="evidence" value="ECO:0007669"/>
    <property type="project" value="UniProtKB-UniRule"/>
</dbReference>
<evidence type="ECO:0000313" key="9">
    <source>
        <dbReference type="Proteomes" id="UP000008701"/>
    </source>
</evidence>
<dbReference type="KEGG" id="cph:Cpha266_0554"/>
<protein>
    <recommendedName>
        <fullName evidence="6">Ribosomal RNA small subunit methyltransferase I</fullName>
        <ecNumber evidence="6">2.1.1.198</ecNumber>
    </recommendedName>
    <alternativeName>
        <fullName evidence="6">16S rRNA 2'-O-ribose C1402 methyltransferase</fullName>
    </alternativeName>
    <alternativeName>
        <fullName evidence="6">rRNA (cytidine-2'-O-)-methyltransferase RsmI</fullName>
    </alternativeName>
</protein>
<dbReference type="EMBL" id="CP000492">
    <property type="protein sequence ID" value="ABL64610.1"/>
    <property type="molecule type" value="Genomic_DNA"/>
</dbReference>
<comment type="similarity">
    <text evidence="6">Belongs to the methyltransferase superfamily. RsmI family.</text>
</comment>
<dbReference type="InterPro" id="IPR035996">
    <property type="entry name" value="4pyrrol_Methylase_sf"/>
</dbReference>
<dbReference type="STRING" id="290317.Cpha266_0554"/>
<dbReference type="Gene3D" id="3.30.950.10">
    <property type="entry name" value="Methyltransferase, Cobalt-precorrin-4 Transmethylase, Domain 2"/>
    <property type="match status" value="1"/>
</dbReference>
<proteinExistence type="inferred from homology"/>
<evidence type="ECO:0000256" key="5">
    <source>
        <dbReference type="ARBA" id="ARBA00022691"/>
    </source>
</evidence>
<comment type="subcellular location">
    <subcellularLocation>
        <location evidence="6">Cytoplasm</location>
    </subcellularLocation>
</comment>
<dbReference type="RefSeq" id="WP_011744443.1">
    <property type="nucleotide sequence ID" value="NC_008639.1"/>
</dbReference>
<dbReference type="OrthoDB" id="9809084at2"/>
<evidence type="ECO:0000256" key="2">
    <source>
        <dbReference type="ARBA" id="ARBA00022552"/>
    </source>
</evidence>
<keyword evidence="1 6" id="KW-0963">Cytoplasm</keyword>
<gene>
    <name evidence="6" type="primary">rsmI</name>
    <name evidence="8" type="ordered locus">Cpha266_0554</name>
</gene>
<organism evidence="8 9">
    <name type="scientific">Chlorobium phaeobacteroides (strain DSM 266 / SMG 266 / 2430)</name>
    <dbReference type="NCBI Taxonomy" id="290317"/>
    <lineage>
        <taxon>Bacteria</taxon>
        <taxon>Pseudomonadati</taxon>
        <taxon>Chlorobiota</taxon>
        <taxon>Chlorobiia</taxon>
        <taxon>Chlorobiales</taxon>
        <taxon>Chlorobiaceae</taxon>
        <taxon>Chlorobium/Pelodictyon group</taxon>
        <taxon>Chlorobium</taxon>
    </lineage>
</organism>
<evidence type="ECO:0000313" key="8">
    <source>
        <dbReference type="EMBL" id="ABL64610.1"/>
    </source>
</evidence>
<evidence type="ECO:0000256" key="1">
    <source>
        <dbReference type="ARBA" id="ARBA00022490"/>
    </source>
</evidence>
<dbReference type="Proteomes" id="UP000008701">
    <property type="component" value="Chromosome"/>
</dbReference>
<dbReference type="PANTHER" id="PTHR46111:SF1">
    <property type="entry name" value="RIBOSOMAL RNA SMALL SUBUNIT METHYLTRANSFERASE I"/>
    <property type="match status" value="1"/>
</dbReference>
<dbReference type="EC" id="2.1.1.198" evidence="6"/>
<feature type="domain" description="Tetrapyrrole methylase" evidence="7">
    <location>
        <begin position="11"/>
        <end position="209"/>
    </location>
</feature>
<evidence type="ECO:0000256" key="3">
    <source>
        <dbReference type="ARBA" id="ARBA00022603"/>
    </source>
</evidence>
<dbReference type="InterPro" id="IPR000878">
    <property type="entry name" value="4pyrrol_Mease"/>
</dbReference>
<dbReference type="NCBIfam" id="TIGR00096">
    <property type="entry name" value="16S rRNA (cytidine(1402)-2'-O)-methyltransferase"/>
    <property type="match status" value="1"/>
</dbReference>
<evidence type="ECO:0000256" key="4">
    <source>
        <dbReference type="ARBA" id="ARBA00022679"/>
    </source>
</evidence>
<dbReference type="PIRSF" id="PIRSF005917">
    <property type="entry name" value="MTase_YraL"/>
    <property type="match status" value="1"/>
</dbReference>